<feature type="domain" description="TonB-dependent receptor-like beta-barrel" evidence="13">
    <location>
        <begin position="220"/>
        <end position="671"/>
    </location>
</feature>
<dbReference type="GO" id="GO:0015344">
    <property type="term" value="F:siderophore uptake transmembrane transporter activity"/>
    <property type="evidence" value="ECO:0007669"/>
    <property type="project" value="TreeGrafter"/>
</dbReference>
<evidence type="ECO:0000256" key="5">
    <source>
        <dbReference type="ARBA" id="ARBA00022729"/>
    </source>
</evidence>
<evidence type="ECO:0000256" key="3">
    <source>
        <dbReference type="ARBA" id="ARBA00022452"/>
    </source>
</evidence>
<dbReference type="EMBL" id="FQWQ01000006">
    <property type="protein sequence ID" value="SHH99962.1"/>
    <property type="molecule type" value="Genomic_DNA"/>
</dbReference>
<dbReference type="AlphaFoldDB" id="A0A1M5XJZ7"/>
<name>A0A1M5XJZ7_9BACT</name>
<evidence type="ECO:0000259" key="13">
    <source>
        <dbReference type="Pfam" id="PF00593"/>
    </source>
</evidence>
<organism evidence="15 16">
    <name type="scientific">Chryseolinea serpens</name>
    <dbReference type="NCBI Taxonomy" id="947013"/>
    <lineage>
        <taxon>Bacteria</taxon>
        <taxon>Pseudomonadati</taxon>
        <taxon>Bacteroidota</taxon>
        <taxon>Cytophagia</taxon>
        <taxon>Cytophagales</taxon>
        <taxon>Fulvivirgaceae</taxon>
        <taxon>Chryseolinea</taxon>
    </lineage>
</organism>
<dbReference type="GO" id="GO:0044718">
    <property type="term" value="P:siderophore transmembrane transport"/>
    <property type="evidence" value="ECO:0007669"/>
    <property type="project" value="TreeGrafter"/>
</dbReference>
<dbReference type="RefSeq" id="WP_073143139.1">
    <property type="nucleotide sequence ID" value="NZ_FQWQ01000006.1"/>
</dbReference>
<dbReference type="PROSITE" id="PS52016">
    <property type="entry name" value="TONB_DEPENDENT_REC_3"/>
    <property type="match status" value="1"/>
</dbReference>
<keyword evidence="16" id="KW-1185">Reference proteome</keyword>
<evidence type="ECO:0000256" key="10">
    <source>
        <dbReference type="PROSITE-ProRule" id="PRU01360"/>
    </source>
</evidence>
<dbReference type="OrthoDB" id="9764669at2"/>
<keyword evidence="2 10" id="KW-0813">Transport</keyword>
<dbReference type="InterPro" id="IPR036942">
    <property type="entry name" value="Beta-barrel_TonB_sf"/>
</dbReference>
<evidence type="ECO:0000313" key="16">
    <source>
        <dbReference type="Proteomes" id="UP000184212"/>
    </source>
</evidence>
<evidence type="ECO:0000256" key="9">
    <source>
        <dbReference type="ARBA" id="ARBA00023237"/>
    </source>
</evidence>
<accession>A0A1M5XJZ7</accession>
<evidence type="ECO:0000256" key="12">
    <source>
        <dbReference type="SAM" id="SignalP"/>
    </source>
</evidence>
<proteinExistence type="inferred from homology"/>
<dbReference type="InterPro" id="IPR039426">
    <property type="entry name" value="TonB-dep_rcpt-like"/>
</dbReference>
<feature type="chain" id="PRO_5012748188" evidence="12">
    <location>
        <begin position="24"/>
        <end position="698"/>
    </location>
</feature>
<evidence type="ECO:0000256" key="2">
    <source>
        <dbReference type="ARBA" id="ARBA00022448"/>
    </source>
</evidence>
<dbReference type="SUPFAM" id="SSF56935">
    <property type="entry name" value="Porins"/>
    <property type="match status" value="1"/>
</dbReference>
<dbReference type="STRING" id="947013.SAMN04488109_6636"/>
<keyword evidence="3 10" id="KW-1134">Transmembrane beta strand</keyword>
<keyword evidence="8" id="KW-0675">Receptor</keyword>
<dbReference type="Pfam" id="PF07715">
    <property type="entry name" value="Plug"/>
    <property type="match status" value="1"/>
</dbReference>
<evidence type="ECO:0000313" key="15">
    <source>
        <dbReference type="EMBL" id="SHH99962.1"/>
    </source>
</evidence>
<dbReference type="Pfam" id="PF00593">
    <property type="entry name" value="TonB_dep_Rec_b-barrel"/>
    <property type="match status" value="1"/>
</dbReference>
<feature type="domain" description="TonB-dependent receptor plug" evidence="14">
    <location>
        <begin position="57"/>
        <end position="174"/>
    </location>
</feature>
<dbReference type="InterPro" id="IPR000531">
    <property type="entry name" value="Beta-barrel_TonB"/>
</dbReference>
<sequence length="698" mass="77115">MSLKFTLPLAGMLLLGMSVPSYAQEQEPTDEDLYEMSLEDLMNVPINSASKKNETLFDAPLSSYTITRADIDKAGSTSIMEALRLAPGVIVREQTNGVYDIHIRGFDNVLRHSTEYQKSNLATLVMIDNRPVFNNNLGGTSWEALPVDINDVDRIEVVRGPSSPLFGPNAVTGVINIITKRANKDAKTYANASVQAATPSTFIANGSFGKKVSDKFNYTLSTNYQNRKRFDDLYYNDNTQEFVPIQTLTSNFEKQYPHPDRALNKWGANAFLNYKTSEKVSFDLSLGLQESDVQKNFIGGSNTPFTVNTSQSQYANLAAHVYGFHVRGSVINGTDNLNYGTSPGKYDYITTNAEAEYEFKIGNVATIVPGINYQNANYNDKDYFNAQTGAYLNGETVIINTTSGYLRTDIKPVKDLRVIAAVRVDKFSVPNDAYLAYEFAATYNLNENNLIRAAVTRSNSGSFIGNNYLNIQVPVQIAPGVTVNASRVGNQDVNLFRISMIELGYRTQFSKTLQLDIDVFQQKAENFAAIITTSPLASAFANVPTTAKQTGATLSLNFVPHAKWQIKPFVTYQKTTTEDLPASFTPTTTYSNSDHKSTPALYGGYFVNFRPSNKFNFNLNGYCFSSQRQYSGDSPLDNSAVGNISGKVLVNLKAAYNVTQKFNVFVNGRNVLNSNSREYYGTDQIGAVYALGAAFHLN</sequence>
<keyword evidence="7 10" id="KW-0472">Membrane</keyword>
<dbReference type="PANTHER" id="PTHR30069:SF29">
    <property type="entry name" value="HEMOGLOBIN AND HEMOGLOBIN-HAPTOGLOBIN-BINDING PROTEIN 1-RELATED"/>
    <property type="match status" value="1"/>
</dbReference>
<keyword evidence="9 10" id="KW-0998">Cell outer membrane</keyword>
<evidence type="ECO:0000256" key="6">
    <source>
        <dbReference type="ARBA" id="ARBA00023077"/>
    </source>
</evidence>
<evidence type="ECO:0000256" key="8">
    <source>
        <dbReference type="ARBA" id="ARBA00023170"/>
    </source>
</evidence>
<keyword evidence="4 10" id="KW-0812">Transmembrane</keyword>
<evidence type="ECO:0000259" key="14">
    <source>
        <dbReference type="Pfam" id="PF07715"/>
    </source>
</evidence>
<feature type="signal peptide" evidence="12">
    <location>
        <begin position="1"/>
        <end position="23"/>
    </location>
</feature>
<evidence type="ECO:0000256" key="11">
    <source>
        <dbReference type="RuleBase" id="RU003357"/>
    </source>
</evidence>
<dbReference type="InterPro" id="IPR037066">
    <property type="entry name" value="Plug_dom_sf"/>
</dbReference>
<evidence type="ECO:0000256" key="7">
    <source>
        <dbReference type="ARBA" id="ARBA00023136"/>
    </source>
</evidence>
<protein>
    <submittedName>
        <fullName evidence="15">Iron complex outermembrane recepter protein</fullName>
    </submittedName>
</protein>
<keyword evidence="5 12" id="KW-0732">Signal</keyword>
<dbReference type="Proteomes" id="UP000184212">
    <property type="component" value="Unassembled WGS sequence"/>
</dbReference>
<comment type="similarity">
    <text evidence="10 11">Belongs to the TonB-dependent receptor family.</text>
</comment>
<dbReference type="Gene3D" id="2.170.130.10">
    <property type="entry name" value="TonB-dependent receptor, plug domain"/>
    <property type="match status" value="1"/>
</dbReference>
<reference evidence="15 16" key="1">
    <citation type="submission" date="2016-11" db="EMBL/GenBank/DDBJ databases">
        <authorList>
            <person name="Jaros S."/>
            <person name="Januszkiewicz K."/>
            <person name="Wedrychowicz H."/>
        </authorList>
    </citation>
    <scope>NUCLEOTIDE SEQUENCE [LARGE SCALE GENOMIC DNA]</scope>
    <source>
        <strain evidence="15 16">DSM 24574</strain>
    </source>
</reference>
<dbReference type="PANTHER" id="PTHR30069">
    <property type="entry name" value="TONB-DEPENDENT OUTER MEMBRANE RECEPTOR"/>
    <property type="match status" value="1"/>
</dbReference>
<comment type="subcellular location">
    <subcellularLocation>
        <location evidence="1 10">Cell outer membrane</location>
        <topology evidence="1 10">Multi-pass membrane protein</topology>
    </subcellularLocation>
</comment>
<dbReference type="InterPro" id="IPR012910">
    <property type="entry name" value="Plug_dom"/>
</dbReference>
<evidence type="ECO:0000256" key="1">
    <source>
        <dbReference type="ARBA" id="ARBA00004571"/>
    </source>
</evidence>
<dbReference type="Gene3D" id="2.40.170.20">
    <property type="entry name" value="TonB-dependent receptor, beta-barrel domain"/>
    <property type="match status" value="1"/>
</dbReference>
<gene>
    <name evidence="15" type="ORF">SAMN04488109_6636</name>
</gene>
<dbReference type="GO" id="GO:0009279">
    <property type="term" value="C:cell outer membrane"/>
    <property type="evidence" value="ECO:0007669"/>
    <property type="project" value="UniProtKB-SubCell"/>
</dbReference>
<evidence type="ECO:0000256" key="4">
    <source>
        <dbReference type="ARBA" id="ARBA00022692"/>
    </source>
</evidence>
<keyword evidence="6 11" id="KW-0798">TonB box</keyword>